<reference evidence="1" key="1">
    <citation type="submission" date="2019-11" db="EMBL/GenBank/DDBJ databases">
        <authorList>
            <person name="Liu Y."/>
            <person name="Hou J."/>
            <person name="Li T.-Q."/>
            <person name="Guan C.-H."/>
            <person name="Wu X."/>
            <person name="Wu H.-Z."/>
            <person name="Ling F."/>
            <person name="Zhang R."/>
            <person name="Shi X.-G."/>
            <person name="Ren J.-P."/>
            <person name="Chen E.-F."/>
            <person name="Sun J.-M."/>
        </authorList>
    </citation>
    <scope>NUCLEOTIDE SEQUENCE</scope>
    <source>
        <strain evidence="1">Adult_tree_wgs_1</strain>
        <tissue evidence="1">Leaves</tissue>
    </source>
</reference>
<comment type="caution">
    <text evidence="1">The sequence shown here is derived from an EMBL/GenBank/DDBJ whole genome shotgun (WGS) entry which is preliminary data.</text>
</comment>
<keyword evidence="2" id="KW-1185">Reference proteome</keyword>
<dbReference type="Proteomes" id="UP000626092">
    <property type="component" value="Unassembled WGS sequence"/>
</dbReference>
<evidence type="ECO:0000313" key="1">
    <source>
        <dbReference type="EMBL" id="KAF7137653.1"/>
    </source>
</evidence>
<proteinExistence type="predicted"/>
<dbReference type="AlphaFoldDB" id="A0A834GL64"/>
<organism evidence="1 2">
    <name type="scientific">Rhododendron simsii</name>
    <name type="common">Sims's rhododendron</name>
    <dbReference type="NCBI Taxonomy" id="118357"/>
    <lineage>
        <taxon>Eukaryota</taxon>
        <taxon>Viridiplantae</taxon>
        <taxon>Streptophyta</taxon>
        <taxon>Embryophyta</taxon>
        <taxon>Tracheophyta</taxon>
        <taxon>Spermatophyta</taxon>
        <taxon>Magnoliopsida</taxon>
        <taxon>eudicotyledons</taxon>
        <taxon>Gunneridae</taxon>
        <taxon>Pentapetalae</taxon>
        <taxon>asterids</taxon>
        <taxon>Ericales</taxon>
        <taxon>Ericaceae</taxon>
        <taxon>Ericoideae</taxon>
        <taxon>Rhodoreae</taxon>
        <taxon>Rhododendron</taxon>
    </lineage>
</organism>
<accession>A0A834GL64</accession>
<dbReference type="EMBL" id="WJXA01000007">
    <property type="protein sequence ID" value="KAF7137653.1"/>
    <property type="molecule type" value="Genomic_DNA"/>
</dbReference>
<evidence type="ECO:0000313" key="2">
    <source>
        <dbReference type="Proteomes" id="UP000626092"/>
    </source>
</evidence>
<protein>
    <submittedName>
        <fullName evidence="1">Uncharacterized protein</fullName>
    </submittedName>
</protein>
<name>A0A834GL64_RHOSS</name>
<gene>
    <name evidence="1" type="ORF">RHSIM_Rhsim07G0154300</name>
</gene>
<sequence length="97" mass="10856">MSTVPIVTQLEEQSDSEDELLKVLEGVVGRVITISELKKPPTPKPSDLQDFGDREKAVELASSESIDYYQSLSRFARKRWRKQAREQSACSLNSGGN</sequence>